<accession>A0A2X3BXN2</accession>
<feature type="region of interest" description="Disordered" evidence="1">
    <location>
        <begin position="84"/>
        <end position="104"/>
    </location>
</feature>
<evidence type="ECO:0000313" key="3">
    <source>
        <dbReference type="Proteomes" id="UP000251088"/>
    </source>
</evidence>
<dbReference type="Proteomes" id="UP000251088">
    <property type="component" value="Unassembled WGS sequence"/>
</dbReference>
<evidence type="ECO:0000313" key="2">
    <source>
        <dbReference type="EMBL" id="SQC09012.1"/>
    </source>
</evidence>
<dbReference type="EMBL" id="UAWN01000004">
    <property type="protein sequence ID" value="SQC09012.1"/>
    <property type="molecule type" value="Genomic_DNA"/>
</dbReference>
<protein>
    <submittedName>
        <fullName evidence="2">Uncharacterized protein</fullName>
    </submittedName>
</protein>
<dbReference type="AlphaFoldDB" id="A0A2X3BXN2"/>
<proteinExistence type="predicted"/>
<gene>
    <name evidence="2" type="ORF">NCTC9128_00969</name>
</gene>
<reference evidence="2 3" key="1">
    <citation type="submission" date="2018-06" db="EMBL/GenBank/DDBJ databases">
        <authorList>
            <consortium name="Pathogen Informatics"/>
            <person name="Doyle S."/>
        </authorList>
    </citation>
    <scope>NUCLEOTIDE SEQUENCE [LARGE SCALE GENOMIC DNA]</scope>
    <source>
        <strain evidence="2 3">NCTC9128</strain>
    </source>
</reference>
<organism evidence="2 3">
    <name type="scientific">Klebsiella pneumoniae</name>
    <dbReference type="NCBI Taxonomy" id="573"/>
    <lineage>
        <taxon>Bacteria</taxon>
        <taxon>Pseudomonadati</taxon>
        <taxon>Pseudomonadota</taxon>
        <taxon>Gammaproteobacteria</taxon>
        <taxon>Enterobacterales</taxon>
        <taxon>Enterobacteriaceae</taxon>
        <taxon>Klebsiella/Raoultella group</taxon>
        <taxon>Klebsiella</taxon>
        <taxon>Klebsiella pneumoniae complex</taxon>
    </lineage>
</organism>
<feature type="compositionally biased region" description="Polar residues" evidence="1">
    <location>
        <begin position="88"/>
        <end position="104"/>
    </location>
</feature>
<sequence>MFSTSERIDFSLGDMWVVMTDSLGNYRGRWRAYPVSGKPKAFQAAADTFDLAIYDRSTVQNPSRYFIATDSELNSTIWRVDSAKPNGDDTQTLSLTEYSDSIYP</sequence>
<evidence type="ECO:0000256" key="1">
    <source>
        <dbReference type="SAM" id="MobiDB-lite"/>
    </source>
</evidence>
<name>A0A2X3BXN2_KLEPN</name>